<dbReference type="InterPro" id="IPR010218">
    <property type="entry name" value="NADH_DH_suC"/>
</dbReference>
<evidence type="ECO:0000256" key="7">
    <source>
        <dbReference type="ARBA" id="ARBA00049551"/>
    </source>
</evidence>
<evidence type="ECO:0000256" key="1">
    <source>
        <dbReference type="ARBA" id="ARBA00004173"/>
    </source>
</evidence>
<feature type="domain" description="NADH:ubiquinone oxidoreductase 30kDa subunit" evidence="9">
    <location>
        <begin position="31"/>
        <end position="150"/>
    </location>
</feature>
<keyword evidence="11" id="KW-1185">Reference proteome</keyword>
<dbReference type="Proteomes" id="UP000007264">
    <property type="component" value="Mitochondrion"/>
</dbReference>
<geneLocation type="mitochondrion" evidence="10"/>
<dbReference type="Gene3D" id="3.30.460.80">
    <property type="entry name" value="NADH:ubiquinone oxidoreductase, 30kDa subunit"/>
    <property type="match status" value="1"/>
</dbReference>
<accession>F1DPM8</accession>
<dbReference type="STRING" id="574566.F1DPM8"/>
<dbReference type="SUPFAM" id="SSF143243">
    <property type="entry name" value="Nqo5-like"/>
    <property type="match status" value="1"/>
</dbReference>
<comment type="subcellular location">
    <subcellularLocation>
        <location evidence="1">Mitochondrion</location>
    </subcellularLocation>
</comment>
<dbReference type="PROSITE" id="PS00542">
    <property type="entry name" value="COMPLEX1_30K"/>
    <property type="match status" value="1"/>
</dbReference>
<dbReference type="AlphaFoldDB" id="F1DPM8"/>
<dbReference type="PANTHER" id="PTHR10884:SF14">
    <property type="entry name" value="NADH DEHYDROGENASE [UBIQUINONE] IRON-SULFUR PROTEIN 3, MITOCHONDRIAL"/>
    <property type="match status" value="1"/>
</dbReference>
<evidence type="ECO:0000256" key="8">
    <source>
        <dbReference type="RuleBase" id="RU003456"/>
    </source>
</evidence>
<keyword evidence="6" id="KW-0830">Ubiquinone</keyword>
<dbReference type="GO" id="GO:0005739">
    <property type="term" value="C:mitochondrion"/>
    <property type="evidence" value="ECO:0007669"/>
    <property type="project" value="UniProtKB-SubCell"/>
</dbReference>
<organism evidence="10 11">
    <name type="scientific">Coccomyxa subellipsoidea (strain C-169)</name>
    <name type="common">Green microalga</name>
    <dbReference type="NCBI Taxonomy" id="574566"/>
    <lineage>
        <taxon>Eukaryota</taxon>
        <taxon>Viridiplantae</taxon>
        <taxon>Chlorophyta</taxon>
        <taxon>core chlorophytes</taxon>
        <taxon>Trebouxiophyceae</taxon>
        <taxon>Trebouxiophyceae incertae sedis</taxon>
        <taxon>Coccomyxaceae</taxon>
        <taxon>Coccomyxa</taxon>
        <taxon>Coccomyxa subellipsoidea</taxon>
    </lineage>
</organism>
<protein>
    <submittedName>
        <fullName evidence="10">NADH dehydrogenase subunit 9</fullName>
    </submittedName>
</protein>
<evidence type="ECO:0000256" key="2">
    <source>
        <dbReference type="ARBA" id="ARBA00007569"/>
    </source>
</evidence>
<proteinExistence type="inferred from homology"/>
<dbReference type="GeneID" id="10358534"/>
<dbReference type="NCBIfam" id="TIGR01961">
    <property type="entry name" value="NuoC_fam"/>
    <property type="match status" value="1"/>
</dbReference>
<comment type="catalytic activity">
    <reaction evidence="7">
        <text>a ubiquinone + NADH + 5 H(+)(in) = a ubiquinol + NAD(+) + 4 H(+)(out)</text>
        <dbReference type="Rhea" id="RHEA:29091"/>
        <dbReference type="Rhea" id="RHEA-COMP:9565"/>
        <dbReference type="Rhea" id="RHEA-COMP:9566"/>
        <dbReference type="ChEBI" id="CHEBI:15378"/>
        <dbReference type="ChEBI" id="CHEBI:16389"/>
        <dbReference type="ChEBI" id="CHEBI:17976"/>
        <dbReference type="ChEBI" id="CHEBI:57540"/>
        <dbReference type="ChEBI" id="CHEBI:57945"/>
        <dbReference type="EC" id="7.1.1.2"/>
    </reaction>
</comment>
<sequence length="189" mass="22442">MEQRFTNSLIKIVPKWVQHLQSSQEEAVLFVYPQHLVSFLLFLRDYTNTQCKQLIDITAIDNPSRSSRFQVVYQLLSVQYNARIRVKSCIDEVTPISSATGVFSCAAWWEREVWDMFGIFFYDHPDLRRILTDYGFQGHPLRKDFPLTGYVEVRYDDSEKRVITEAVEISQEFRYFDFSTPWETLKRTD</sequence>
<comment type="similarity">
    <text evidence="2 8">Belongs to the complex I 30 kDa subunit family.</text>
</comment>
<keyword evidence="10" id="KW-0496">Mitochondrion</keyword>
<evidence type="ECO:0000256" key="3">
    <source>
        <dbReference type="ARBA" id="ARBA00022448"/>
    </source>
</evidence>
<dbReference type="HAMAP" id="MF_01357">
    <property type="entry name" value="NDH1_NuoC"/>
    <property type="match status" value="1"/>
</dbReference>
<dbReference type="GO" id="GO:0016651">
    <property type="term" value="F:oxidoreductase activity, acting on NAD(P)H"/>
    <property type="evidence" value="ECO:0007669"/>
    <property type="project" value="InterPro"/>
</dbReference>
<dbReference type="InterPro" id="IPR037232">
    <property type="entry name" value="NADH_quin_OxRdtase_su_C/D-like"/>
</dbReference>
<evidence type="ECO:0000256" key="5">
    <source>
        <dbReference type="ARBA" id="ARBA00023027"/>
    </source>
</evidence>
<evidence type="ECO:0000259" key="9">
    <source>
        <dbReference type="Pfam" id="PF00329"/>
    </source>
</evidence>
<dbReference type="PANTHER" id="PTHR10884">
    <property type="entry name" value="NADH DEHYDROGENASE UBIQUINONE IRON-SULFUR PROTEIN 3"/>
    <property type="match status" value="1"/>
</dbReference>
<dbReference type="GO" id="GO:0016020">
    <property type="term" value="C:membrane"/>
    <property type="evidence" value="ECO:0007669"/>
    <property type="project" value="UniProtKB-ARBA"/>
</dbReference>
<dbReference type="NCBIfam" id="NF004733">
    <property type="entry name" value="PRK06074.1-5"/>
    <property type="match status" value="1"/>
</dbReference>
<dbReference type="InterPro" id="IPR020396">
    <property type="entry name" value="NADH_UbQ_OxRdtase_CS"/>
</dbReference>
<dbReference type="InterPro" id="IPR001268">
    <property type="entry name" value="NADH_UbQ_OxRdtase_30kDa_su"/>
</dbReference>
<gene>
    <name evidence="10" type="primary">nad9</name>
</gene>
<dbReference type="Pfam" id="PF00329">
    <property type="entry name" value="Complex1_30kDa"/>
    <property type="match status" value="1"/>
</dbReference>
<reference evidence="10" key="1">
    <citation type="submission" date="2011-01" db="EMBL/GenBank/DDBJ databases">
        <title>Organelle genomes of Coccomyxa sp. C-169.</title>
        <authorList>
            <person name="Smith D.R."/>
            <person name="Yamada T."/>
            <person name="Grigoriev I.V."/>
            <person name="Van Etten J.L."/>
        </authorList>
    </citation>
    <scope>NUCLEOTIDE SEQUENCE [LARGE SCALE GENOMIC DNA]</scope>
</reference>
<evidence type="ECO:0000256" key="6">
    <source>
        <dbReference type="ARBA" id="ARBA00023075"/>
    </source>
</evidence>
<evidence type="ECO:0000313" key="11">
    <source>
        <dbReference type="Proteomes" id="UP000007264"/>
    </source>
</evidence>
<dbReference type="FunFam" id="3.30.460.80:FF:000002">
    <property type="entry name" value="NADH dehydrogenase iron-sulfur protein 3, mitochondrial"/>
    <property type="match status" value="1"/>
</dbReference>
<dbReference type="GO" id="GO:0008137">
    <property type="term" value="F:NADH dehydrogenase (ubiquinone) activity"/>
    <property type="evidence" value="ECO:0007669"/>
    <property type="project" value="UniProtKB-EC"/>
</dbReference>
<dbReference type="RefSeq" id="YP_004339026.1">
    <property type="nucleotide sequence ID" value="NC_015316.1"/>
</dbReference>
<keyword evidence="4 8" id="KW-1278">Translocase</keyword>
<keyword evidence="3 8" id="KW-0813">Transport</keyword>
<dbReference type="KEGG" id="csl:CospCoM_p21"/>
<evidence type="ECO:0000313" key="10">
    <source>
        <dbReference type="EMBL" id="ADY75468.1"/>
    </source>
</evidence>
<evidence type="ECO:0000256" key="4">
    <source>
        <dbReference type="ARBA" id="ARBA00022967"/>
    </source>
</evidence>
<name>F1DPM8_COCSC</name>
<dbReference type="EMBL" id="HQ874522">
    <property type="protein sequence ID" value="ADY75468.1"/>
    <property type="molecule type" value="Genomic_DNA"/>
</dbReference>
<keyword evidence="5 8" id="KW-0520">NAD</keyword>